<dbReference type="Proteomes" id="UP000006352">
    <property type="component" value="Unassembled WGS sequence"/>
</dbReference>
<evidence type="ECO:0000256" key="1">
    <source>
        <dbReference type="SAM" id="MobiDB-lite"/>
    </source>
</evidence>
<dbReference type="OrthoDB" id="2804721at2759"/>
<feature type="compositionally biased region" description="Polar residues" evidence="1">
    <location>
        <begin position="1035"/>
        <end position="1049"/>
    </location>
</feature>
<proteinExistence type="predicted"/>
<dbReference type="InParanoid" id="J4HVD7"/>
<accession>J4HVD7</accession>
<feature type="compositionally biased region" description="Low complexity" evidence="1">
    <location>
        <begin position="451"/>
        <end position="465"/>
    </location>
</feature>
<sequence length="1070" mass="111911">MAPAHAIIGDAMANVFKISLFNKRRSSSRSESRSRSGSTATSRATSPEPRVGSNVLKRSSRVAALENKFASSNMEGSANASPDCTQDASSGNLVGENSAPDNLCKVAESADFVKSDSYMLEAIVEQSHSDVNGQLKALAELEDSSRAEFGALTQSDSEQDIFYEAFSAPPAIETQPHISSDLPVAHSSTAAFIEAVSSASAAALQPELDESDEKWEVEFSASSFSVCDSCSHDASVAVPNVSTILGFPPTVSSIEASACPSSSQNEGASSSLSASAPKQDASCVCPLTSFGSTCSQPPKGPSPLSAAPDALLCLSSASRASVWSLSEPALSVGSTTPTAIDAIRSSHIPDATPFATANAESAEVAGAGGQEVVTSATTLHAGENTIEPLGIPLPSTYAEATNVGVLYGHLKMHLTAVLLSQLAFQFPELSEQILKLPLPWSKDRVAEGSDDSSASVSASTSTSSTPVGECFRKRGRSRGPVHTDDEPNWALAPDSPRRQPRPTQRGRGRGRGKGRGRGCRSRAGSSSREQSTSRDQSISRDYKATGAGSTLRAKPVFSAQISSDKLVDSLGAQVAVESLIETMKVKRTSNMLVAMAHDLPEAPQKATILAQDTSSILQCTDPSAAPASMSAVAPEFVPTQVRARLLTTGLGDESAFHANPTIPATISPAHKGTYLNAPLRPTATSSFQPCNTASAGPPILVSLPPPTRVQLPPDANEDGTIESGEILYSTSGSPAVSTPFAPSRSASGTPPREYDLQLSSRIKKSSGTTRSTVSLKDSRQNLCDILGAFRAEGLSAHPLLPLAAACQPANQPVSIIPEDLMVTLKRRLKVVEAAQVALHNITEDVRIPDSSIGFHSSTQPSLLHLNSAAEAVVSPKVSIPSSGTPTKSTLEVNIFHGGQTPTNTPAPSAFCPPRTEAGWLIDEYGMLKRGGAKDTLDPPQCGASTPSVWPRAEDRVDSPSWRTRSPSARPSSSRQSPSPSPVRFGKKEGIRGSKHAPYSPTGPSRLRRETSTRLMPSASQDSVVSTSAKRETVTAVGTNRPQSGHQKTITGPIPTVGLAHAIGLVERMVS</sequence>
<feature type="region of interest" description="Disordered" evidence="1">
    <location>
        <begin position="930"/>
        <end position="1052"/>
    </location>
</feature>
<feature type="compositionally biased region" description="Polar residues" evidence="1">
    <location>
        <begin position="72"/>
        <end position="92"/>
    </location>
</feature>
<reference evidence="2 3" key="1">
    <citation type="journal article" date="2012" name="Appl. Environ. Microbiol.">
        <title>Short-read sequencing for genomic analysis of the brown rot fungus Fibroporia radiculosa.</title>
        <authorList>
            <person name="Tang J.D."/>
            <person name="Perkins A.D."/>
            <person name="Sonstegard T.S."/>
            <person name="Schroeder S.G."/>
            <person name="Burgess S.C."/>
            <person name="Diehl S.V."/>
        </authorList>
    </citation>
    <scope>NUCLEOTIDE SEQUENCE [LARGE SCALE GENOMIC DNA]</scope>
    <source>
        <strain evidence="2 3">TFFH 294</strain>
    </source>
</reference>
<dbReference type="EMBL" id="HE796998">
    <property type="protein sequence ID" value="CCM00682.1"/>
    <property type="molecule type" value="Genomic_DNA"/>
</dbReference>
<evidence type="ECO:0000313" key="2">
    <source>
        <dbReference type="EMBL" id="CCM00682.1"/>
    </source>
</evidence>
<feature type="region of interest" description="Disordered" evidence="1">
    <location>
        <begin position="72"/>
        <end position="100"/>
    </location>
</feature>
<dbReference type="RefSeq" id="XP_012179965.1">
    <property type="nucleotide sequence ID" value="XM_012324575.1"/>
</dbReference>
<organism evidence="2 3">
    <name type="scientific">Fibroporia radiculosa</name>
    <dbReference type="NCBI Taxonomy" id="599839"/>
    <lineage>
        <taxon>Eukaryota</taxon>
        <taxon>Fungi</taxon>
        <taxon>Dikarya</taxon>
        <taxon>Basidiomycota</taxon>
        <taxon>Agaricomycotina</taxon>
        <taxon>Agaricomycetes</taxon>
        <taxon>Polyporales</taxon>
        <taxon>Fibroporiaceae</taxon>
        <taxon>Fibroporia</taxon>
    </lineage>
</organism>
<feature type="compositionally biased region" description="Polar residues" evidence="1">
    <location>
        <begin position="1012"/>
        <end position="1027"/>
    </location>
</feature>
<dbReference type="AlphaFoldDB" id="J4HVD7"/>
<gene>
    <name evidence="2" type="ORF">FIBRA_02721</name>
</gene>
<keyword evidence="3" id="KW-1185">Reference proteome</keyword>
<name>J4HVD7_9APHY</name>
<dbReference type="GeneID" id="24095593"/>
<feature type="region of interest" description="Disordered" evidence="1">
    <location>
        <begin position="444"/>
        <end position="546"/>
    </location>
</feature>
<dbReference type="HOGENOM" id="CLU_287702_0_0_1"/>
<feature type="region of interest" description="Disordered" evidence="1">
    <location>
        <begin position="731"/>
        <end position="753"/>
    </location>
</feature>
<feature type="compositionally biased region" description="Basic residues" evidence="1">
    <location>
        <begin position="498"/>
        <end position="520"/>
    </location>
</feature>
<protein>
    <submittedName>
        <fullName evidence="2">Uncharacterized protein</fullName>
    </submittedName>
</protein>
<feature type="compositionally biased region" description="Low complexity" evidence="1">
    <location>
        <begin position="958"/>
        <end position="983"/>
    </location>
</feature>
<feature type="compositionally biased region" description="Low complexity" evidence="1">
    <location>
        <begin position="35"/>
        <end position="46"/>
    </location>
</feature>
<evidence type="ECO:0000313" key="3">
    <source>
        <dbReference type="Proteomes" id="UP000006352"/>
    </source>
</evidence>
<feature type="region of interest" description="Disordered" evidence="1">
    <location>
        <begin position="24"/>
        <end position="57"/>
    </location>
</feature>